<name>A0ABS1VGH9_9PROT</name>
<comment type="caution">
    <text evidence="1">The sequence shown here is derived from an EMBL/GenBank/DDBJ whole genome shotgun (WGS) entry which is preliminary data.</text>
</comment>
<evidence type="ECO:0000313" key="2">
    <source>
        <dbReference type="Proteomes" id="UP000606490"/>
    </source>
</evidence>
<keyword evidence="2" id="KW-1185">Reference proteome</keyword>
<proteinExistence type="predicted"/>
<dbReference type="Proteomes" id="UP000606490">
    <property type="component" value="Unassembled WGS sequence"/>
</dbReference>
<protein>
    <submittedName>
        <fullName evidence="1">Uncharacterized protein</fullName>
    </submittedName>
</protein>
<organism evidence="1 2">
    <name type="scientific">Belnapia mucosa</name>
    <dbReference type="NCBI Taxonomy" id="2804532"/>
    <lineage>
        <taxon>Bacteria</taxon>
        <taxon>Pseudomonadati</taxon>
        <taxon>Pseudomonadota</taxon>
        <taxon>Alphaproteobacteria</taxon>
        <taxon>Acetobacterales</taxon>
        <taxon>Roseomonadaceae</taxon>
        <taxon>Belnapia</taxon>
    </lineage>
</organism>
<sequence>MSVGTIPSEGLATTSAFVAQTLAEHPDRALSAAALIATLRDVERVEGTVLDGAAVELGRRLARVNGLPTPSFPCEFHAGFAQVSDRGLALWALWQAQRLDALAQPQLSREALFLVLGAAKLLAADPLIVPPTATMERLLDGLNEPTRIGAAGGEGNTNLE</sequence>
<evidence type="ECO:0000313" key="1">
    <source>
        <dbReference type="EMBL" id="MBL6459533.1"/>
    </source>
</evidence>
<accession>A0ABS1VGH9</accession>
<dbReference type="RefSeq" id="WP_202829265.1">
    <property type="nucleotide sequence ID" value="NZ_JAEUXJ010000049.1"/>
</dbReference>
<reference evidence="1 2" key="1">
    <citation type="submission" date="2021-01" db="EMBL/GenBank/DDBJ databases">
        <title>Belnapia mucosa sp. nov. and Belnapia arida sp. nov., isolated from the Tabernas Desert (Almeria, Spain).</title>
        <authorList>
            <person name="Molina-Menor E."/>
            <person name="Vidal-Verdu A."/>
            <person name="Calonge A."/>
            <person name="Satari L."/>
            <person name="Pereto Magraner J."/>
            <person name="Porcar Miralles M."/>
        </authorList>
    </citation>
    <scope>NUCLEOTIDE SEQUENCE [LARGE SCALE GENOMIC DNA]</scope>
    <source>
        <strain evidence="1 2">T6</strain>
    </source>
</reference>
<dbReference type="EMBL" id="JAEUXJ010000049">
    <property type="protein sequence ID" value="MBL6459533.1"/>
    <property type="molecule type" value="Genomic_DNA"/>
</dbReference>
<gene>
    <name evidence="1" type="ORF">JMJ55_29940</name>
</gene>